<dbReference type="InterPro" id="IPR037522">
    <property type="entry name" value="HD_GYP_dom"/>
</dbReference>
<protein>
    <recommendedName>
        <fullName evidence="3">HD-GYP domain-containing protein</fullName>
    </recommendedName>
</protein>
<feature type="transmembrane region" description="Helical" evidence="2">
    <location>
        <begin position="50"/>
        <end position="69"/>
    </location>
</feature>
<name>A0A6F8ZEH6_9FIRM</name>
<feature type="transmembrane region" description="Helical" evidence="2">
    <location>
        <begin position="18"/>
        <end position="38"/>
    </location>
</feature>
<dbReference type="KEGG" id="hfv:R50_0649"/>
<dbReference type="Pfam" id="PF13487">
    <property type="entry name" value="HD_5"/>
    <property type="match status" value="1"/>
</dbReference>
<feature type="region of interest" description="Disordered" evidence="1">
    <location>
        <begin position="269"/>
        <end position="292"/>
    </location>
</feature>
<accession>A0A6F8ZEH6</accession>
<dbReference type="AlphaFoldDB" id="A0A6F8ZEH6"/>
<dbReference type="InterPro" id="IPR003607">
    <property type="entry name" value="HD/PDEase_dom"/>
</dbReference>
<dbReference type="PANTHER" id="PTHR45228:SF4">
    <property type="entry name" value="LIPOPROTEIN"/>
    <property type="match status" value="1"/>
</dbReference>
<proteinExistence type="predicted"/>
<dbReference type="InterPro" id="IPR052020">
    <property type="entry name" value="Cyclic_di-GMP/3'3'-cGAMP_PDE"/>
</dbReference>
<evidence type="ECO:0000256" key="1">
    <source>
        <dbReference type="SAM" id="MobiDB-lite"/>
    </source>
</evidence>
<dbReference type="PROSITE" id="PS51832">
    <property type="entry name" value="HD_GYP"/>
    <property type="match status" value="1"/>
</dbReference>
<dbReference type="Proteomes" id="UP000503399">
    <property type="component" value="Chromosome"/>
</dbReference>
<dbReference type="Gene3D" id="1.10.3210.10">
    <property type="entry name" value="Hypothetical protein af1432"/>
    <property type="match status" value="1"/>
</dbReference>
<organism evidence="4 5">
    <name type="scientific">Candidatus Hydrogenisulfobacillus filiaventi</name>
    <dbReference type="NCBI Taxonomy" id="2707344"/>
    <lineage>
        <taxon>Bacteria</taxon>
        <taxon>Bacillati</taxon>
        <taxon>Bacillota</taxon>
        <taxon>Clostridia</taxon>
        <taxon>Eubacteriales</taxon>
        <taxon>Clostridiales Family XVII. Incertae Sedis</taxon>
        <taxon>Candidatus Hydrogenisulfobacillus</taxon>
    </lineage>
</organism>
<evidence type="ECO:0000313" key="5">
    <source>
        <dbReference type="Proteomes" id="UP000503399"/>
    </source>
</evidence>
<evidence type="ECO:0000313" key="4">
    <source>
        <dbReference type="EMBL" id="CAB1128155.1"/>
    </source>
</evidence>
<dbReference type="SUPFAM" id="SSF109604">
    <property type="entry name" value="HD-domain/PDEase-like"/>
    <property type="match status" value="1"/>
</dbReference>
<gene>
    <name evidence="4" type="ORF">R50_0649</name>
</gene>
<reference evidence="4 5" key="1">
    <citation type="submission" date="2020-02" db="EMBL/GenBank/DDBJ databases">
        <authorList>
            <person name="Hogendoorn C."/>
        </authorList>
    </citation>
    <scope>NUCLEOTIDE SEQUENCE [LARGE SCALE GENOMIC DNA]</scope>
    <source>
        <strain evidence="4">R501</strain>
    </source>
</reference>
<dbReference type="PANTHER" id="PTHR45228">
    <property type="entry name" value="CYCLIC DI-GMP PHOSPHODIESTERASE TM_0186-RELATED"/>
    <property type="match status" value="1"/>
</dbReference>
<dbReference type="CDD" id="cd00077">
    <property type="entry name" value="HDc"/>
    <property type="match status" value="1"/>
</dbReference>
<keyword evidence="5" id="KW-1185">Reference proteome</keyword>
<feature type="domain" description="HD-GYP" evidence="3">
    <location>
        <begin position="69"/>
        <end position="264"/>
    </location>
</feature>
<keyword evidence="2" id="KW-1133">Transmembrane helix</keyword>
<sequence>MVGVSMRMEMAFRDTFRVAYKIVLPNFILMLPLGYLMVVTYRVGGWPLELLFVAPLAALRWVFALLVAVGKVYRNGIKALLAGIDARDRYTYGHSVRVSRYALLLARQLKLPEDLTESIVHSALLHDLGKLGMPDEVLYKPVRLNSEELKTVRRHPVQGSAILLQAQVFPCVKDGILHHHERWDGQGYPSGLRSEEIPLSARVIAVADAYDAMTTDRPYRKALTHEQAVEEIRRMAGIQFDPKVSEAFLAVADRVRQLAAHLARRGDPFPGDVVEDLGDPLDGLHPHPQSSN</sequence>
<evidence type="ECO:0000259" key="3">
    <source>
        <dbReference type="PROSITE" id="PS51832"/>
    </source>
</evidence>
<dbReference type="EMBL" id="LR778114">
    <property type="protein sequence ID" value="CAB1128155.1"/>
    <property type="molecule type" value="Genomic_DNA"/>
</dbReference>
<keyword evidence="2" id="KW-0812">Transmembrane</keyword>
<keyword evidence="2" id="KW-0472">Membrane</keyword>
<dbReference type="SMART" id="SM00471">
    <property type="entry name" value="HDc"/>
    <property type="match status" value="1"/>
</dbReference>
<evidence type="ECO:0000256" key="2">
    <source>
        <dbReference type="SAM" id="Phobius"/>
    </source>
</evidence>